<dbReference type="InterPro" id="IPR044859">
    <property type="entry name" value="Allene_oxi_cyc_Dirigent"/>
</dbReference>
<dbReference type="AlphaFoldDB" id="A0ABD3DJN7"/>
<organism evidence="5 6">
    <name type="scientific">Castilleja foliolosa</name>
    <dbReference type="NCBI Taxonomy" id="1961234"/>
    <lineage>
        <taxon>Eukaryota</taxon>
        <taxon>Viridiplantae</taxon>
        <taxon>Streptophyta</taxon>
        <taxon>Embryophyta</taxon>
        <taxon>Tracheophyta</taxon>
        <taxon>Spermatophyta</taxon>
        <taxon>Magnoliopsida</taxon>
        <taxon>eudicotyledons</taxon>
        <taxon>Gunneridae</taxon>
        <taxon>Pentapetalae</taxon>
        <taxon>asterids</taxon>
        <taxon>lamiids</taxon>
        <taxon>Lamiales</taxon>
        <taxon>Orobanchaceae</taxon>
        <taxon>Pedicularideae</taxon>
        <taxon>Castillejinae</taxon>
        <taxon>Castilleja</taxon>
    </lineage>
</organism>
<keyword evidence="4" id="KW-0732">Signal</keyword>
<evidence type="ECO:0000313" key="5">
    <source>
        <dbReference type="EMBL" id="KAL3642473.1"/>
    </source>
</evidence>
<evidence type="ECO:0000256" key="4">
    <source>
        <dbReference type="RuleBase" id="RU363099"/>
    </source>
</evidence>
<keyword evidence="6" id="KW-1185">Reference proteome</keyword>
<dbReference type="GO" id="GO:0009699">
    <property type="term" value="P:phenylpropanoid biosynthetic process"/>
    <property type="evidence" value="ECO:0007669"/>
    <property type="project" value="UniProtKB-ARBA"/>
</dbReference>
<feature type="chain" id="PRO_5044526697" description="Dirigent protein" evidence="4">
    <location>
        <begin position="26"/>
        <end position="135"/>
    </location>
</feature>
<dbReference type="InterPro" id="IPR004265">
    <property type="entry name" value="Dirigent"/>
</dbReference>
<dbReference type="Gene3D" id="2.40.480.10">
    <property type="entry name" value="Allene oxide cyclase-like"/>
    <property type="match status" value="1"/>
</dbReference>
<sequence>MAKLSIIFPLSSLFIISLLLPLAYSKTKVTNIRLYLQVIDIFNETRPVSYGDVNAFQDLITVGPNPNSTLLGKAQVARYKGSTVVAVGRNNVPQSVREFPIVGGTGAFKLARGIVRASTYSTNNPPIFIHDLEIV</sequence>
<evidence type="ECO:0000256" key="2">
    <source>
        <dbReference type="ARBA" id="ARBA00011738"/>
    </source>
</evidence>
<keyword evidence="4" id="KW-0052">Apoplast</keyword>
<evidence type="ECO:0000256" key="1">
    <source>
        <dbReference type="ARBA" id="ARBA00010746"/>
    </source>
</evidence>
<dbReference type="Pfam" id="PF03018">
    <property type="entry name" value="Dirigent"/>
    <property type="match status" value="1"/>
</dbReference>
<evidence type="ECO:0000256" key="3">
    <source>
        <dbReference type="ARBA" id="ARBA00022525"/>
    </source>
</evidence>
<gene>
    <name evidence="5" type="ORF">CASFOL_013288</name>
</gene>
<comment type="similarity">
    <text evidence="1 4">Belongs to the plant dirigent protein family.</text>
</comment>
<comment type="subunit">
    <text evidence="2 4">Homodimer.</text>
</comment>
<dbReference type="EMBL" id="JAVIJP010000016">
    <property type="protein sequence ID" value="KAL3642473.1"/>
    <property type="molecule type" value="Genomic_DNA"/>
</dbReference>
<accession>A0ABD3DJN7</accession>
<reference evidence="6" key="1">
    <citation type="journal article" date="2024" name="IScience">
        <title>Strigolactones Initiate the Formation of Haustorium-like Structures in Castilleja.</title>
        <authorList>
            <person name="Buerger M."/>
            <person name="Peterson D."/>
            <person name="Chory J."/>
        </authorList>
    </citation>
    <scope>NUCLEOTIDE SEQUENCE [LARGE SCALE GENOMIC DNA]</scope>
</reference>
<comment type="subcellular location">
    <subcellularLocation>
        <location evidence="4">Secreted</location>
        <location evidence="4">Extracellular space</location>
        <location evidence="4">Apoplast</location>
    </subcellularLocation>
</comment>
<proteinExistence type="inferred from homology"/>
<dbReference type="PANTHER" id="PTHR21495">
    <property type="entry name" value="NUCLEOPORIN-RELATED"/>
    <property type="match status" value="1"/>
</dbReference>
<dbReference type="Proteomes" id="UP001632038">
    <property type="component" value="Unassembled WGS sequence"/>
</dbReference>
<protein>
    <recommendedName>
        <fullName evidence="4">Dirigent protein</fullName>
    </recommendedName>
</protein>
<feature type="signal peptide" evidence="4">
    <location>
        <begin position="1"/>
        <end position="25"/>
    </location>
</feature>
<evidence type="ECO:0000313" key="6">
    <source>
        <dbReference type="Proteomes" id="UP001632038"/>
    </source>
</evidence>
<name>A0ABD3DJN7_9LAMI</name>
<dbReference type="GO" id="GO:0048046">
    <property type="term" value="C:apoplast"/>
    <property type="evidence" value="ECO:0007669"/>
    <property type="project" value="UniProtKB-SubCell"/>
</dbReference>
<keyword evidence="3 4" id="KW-0964">Secreted</keyword>
<comment type="function">
    <text evidence="4">Dirigent proteins impart stereoselectivity on the phenoxy radical-coupling reaction, yielding optically active lignans from two molecules of coniferyl alcohol in the biosynthesis of lignans, flavonolignans, and alkaloids and thus plays a central role in plant secondary metabolism.</text>
</comment>
<comment type="caution">
    <text evidence="5">The sequence shown here is derived from an EMBL/GenBank/DDBJ whole genome shotgun (WGS) entry which is preliminary data.</text>
</comment>